<dbReference type="GO" id="GO:0070006">
    <property type="term" value="F:metalloaminopeptidase activity"/>
    <property type="evidence" value="ECO:0007669"/>
    <property type="project" value="TreeGrafter"/>
</dbReference>
<accession>A0A151JXR5</accession>
<dbReference type="AlphaFoldDB" id="A0A151JXR5"/>
<dbReference type="InterPro" id="IPR001930">
    <property type="entry name" value="Peptidase_M1"/>
</dbReference>
<evidence type="ECO:0000259" key="12">
    <source>
        <dbReference type="Pfam" id="PF01433"/>
    </source>
</evidence>
<gene>
    <name evidence="15" type="ORF">ALC56_05582</name>
</gene>
<keyword evidence="6 11" id="KW-0378">Hydrolase</keyword>
<dbReference type="InterPro" id="IPR050344">
    <property type="entry name" value="Peptidase_M1_aminopeptidases"/>
</dbReference>
<keyword evidence="11 15" id="KW-0031">Aminopeptidase</keyword>
<comment type="cofactor">
    <cofactor evidence="11">
        <name>Zn(2+)</name>
        <dbReference type="ChEBI" id="CHEBI:29105"/>
    </cofactor>
    <text evidence="11">Binds 1 zinc ion per subunit.</text>
</comment>
<evidence type="ECO:0000259" key="14">
    <source>
        <dbReference type="Pfam" id="PF17900"/>
    </source>
</evidence>
<keyword evidence="3" id="KW-0325">Glycoprotein</keyword>
<feature type="domain" description="Peptidase M1 membrane alanine aminopeptidase" evidence="12">
    <location>
        <begin position="438"/>
        <end position="635"/>
    </location>
</feature>
<dbReference type="InterPro" id="IPR027268">
    <property type="entry name" value="Peptidase_M4/M1_CTD_sf"/>
</dbReference>
<sequence>MRQLFPCWDIPHLKATFTISIRHHRNLTTLSNMPIKYHSTNHSMTMGNEVWTHFYTTPPMSTFQIAIVMTEYQSIRISENITLWCERYSEERSLKFQFAQRIIKNITMHLKSEFSEINIPKMDHIAIPNFSQDRILKWGIIFHREANLIYDKTLDSVMRKVEVARLIAPKIAYQWFGNILNITWWSYFWLHDGFATMFGEEAVAKSFNNSEILDLFIVQNQYESLHLDSHFNMNPVEITNLPNINSIFDYPRYMKGLIGKNSITEKLKYLLKNPLKTLGYDEHFMENDLTKCLRQEIVKCACILAYDKCKQTAFHKLQQHLRNPEINPFLIAPYIQVFGMRQLFPCWDIPHLKATFTISIRHHRNLTTLSNMPIKYHSSNRSVTLRDKVWTHFYTTPPMSTFQIAIVITKYQSIRISENITLWCERYSEERSLKFQFAQRIIKNITMHLKSEFSEINIPKMDHIAIPNFLQDGISKWGIIFHTEANLIYDKTLDSVMRKVEVARLIAPKIAYQWFGNILNITWWSYFWLHDGFAIMFGEEAVAKSFNNSEILDLFIVRNQYESLHLDSHFNMNPVEITNLSNINSIFDFPRYMKAIILLRMYQNVLTDKVFRSNIHTYVSRQTFSSIMSYDFWFMKKKLNGEYYCNASSNEFLTWIQRKHYPVIRESWKRNTISSKVINILSQNYNTTSYRWLIPINIKEMFLKSNFKRCLSSHINSITFSESDYRMVDIQQAGYYRVKYDSLTWNVIAKYSNDTAGDYESISVINRAKIIDDAFHLMMERQLDVSVFWNLTQYFYSQETNFIVWYPLLKVFEYMSITFPLFTKNNDIMEKLKYLLKNPLKTLGYDEHFMENDLTKCLRQEIVKCACILAYDKCKQTAFHKLQQHLRNPEINPLLPEWKHWTYCNGLAIANSSTLSYVKDIWLKTRNHTVLLYLTCSGDSSFIAASSFLKLFPHNTIQNITVIRSYIDIFHSIVMKHSNNYNILEKILTDLKTLKPE</sequence>
<dbReference type="InterPro" id="IPR045357">
    <property type="entry name" value="Aminopeptidase_N-like_N"/>
</dbReference>
<dbReference type="InterPro" id="IPR042097">
    <property type="entry name" value="Aminopeptidase_N-like_N_sf"/>
</dbReference>
<dbReference type="EC" id="3.4.11.-" evidence="11"/>
<keyword evidence="4 11" id="KW-0645">Protease</keyword>
<evidence type="ECO:0000256" key="8">
    <source>
        <dbReference type="ARBA" id="ARBA00023049"/>
    </source>
</evidence>
<evidence type="ECO:0000313" key="15">
    <source>
        <dbReference type="EMBL" id="KYN40001.1"/>
    </source>
</evidence>
<keyword evidence="9" id="KW-0449">Lipoprotein</keyword>
<dbReference type="CDD" id="cd09601">
    <property type="entry name" value="M1_APN-Q_like"/>
    <property type="match status" value="1"/>
</dbReference>
<dbReference type="Pfam" id="PF11838">
    <property type="entry name" value="ERAP1_C"/>
    <property type="match status" value="1"/>
</dbReference>
<dbReference type="Gene3D" id="2.60.40.1910">
    <property type="match status" value="1"/>
</dbReference>
<dbReference type="GO" id="GO:0005737">
    <property type="term" value="C:cytoplasm"/>
    <property type="evidence" value="ECO:0007669"/>
    <property type="project" value="TreeGrafter"/>
</dbReference>
<comment type="subcellular location">
    <subcellularLocation>
        <location evidence="1">Cell membrane</location>
        <topology evidence="1">Lipid-anchor</topology>
        <topology evidence="1">GPI-anchor</topology>
    </subcellularLocation>
</comment>
<dbReference type="PRINTS" id="PR00756">
    <property type="entry name" value="ALADIPTASE"/>
</dbReference>
<dbReference type="InterPro" id="IPR034016">
    <property type="entry name" value="M1_APN-typ"/>
</dbReference>
<evidence type="ECO:0000256" key="5">
    <source>
        <dbReference type="ARBA" id="ARBA00022723"/>
    </source>
</evidence>
<feature type="domain" description="Aminopeptidase N-like N-terminal" evidence="14">
    <location>
        <begin position="335"/>
        <end position="402"/>
    </location>
</feature>
<dbReference type="PANTHER" id="PTHR11533:SF294">
    <property type="entry name" value="THYROTROPIN-RELEASING HORMONE-DEGRADING ECTOENZYME"/>
    <property type="match status" value="1"/>
</dbReference>
<dbReference type="GO" id="GO:0098552">
    <property type="term" value="C:side of membrane"/>
    <property type="evidence" value="ECO:0007669"/>
    <property type="project" value="UniProtKB-KW"/>
</dbReference>
<evidence type="ECO:0000256" key="7">
    <source>
        <dbReference type="ARBA" id="ARBA00022833"/>
    </source>
</evidence>
<evidence type="ECO:0000256" key="9">
    <source>
        <dbReference type="ARBA" id="ARBA00023288"/>
    </source>
</evidence>
<dbReference type="GO" id="GO:0006508">
    <property type="term" value="P:proteolysis"/>
    <property type="evidence" value="ECO:0007669"/>
    <property type="project" value="UniProtKB-KW"/>
</dbReference>
<evidence type="ECO:0000256" key="1">
    <source>
        <dbReference type="ARBA" id="ARBA00004609"/>
    </source>
</evidence>
<dbReference type="GO" id="GO:0042277">
    <property type="term" value="F:peptide binding"/>
    <property type="evidence" value="ECO:0007669"/>
    <property type="project" value="TreeGrafter"/>
</dbReference>
<feature type="domain" description="Aminopeptidase N-like N-terminal" evidence="14">
    <location>
        <begin position="2"/>
        <end position="63"/>
    </location>
</feature>
<dbReference type="GO" id="GO:0005615">
    <property type="term" value="C:extracellular space"/>
    <property type="evidence" value="ECO:0007669"/>
    <property type="project" value="TreeGrafter"/>
</dbReference>
<evidence type="ECO:0000256" key="3">
    <source>
        <dbReference type="ARBA" id="ARBA00022622"/>
    </source>
</evidence>
<dbReference type="Pfam" id="PF01433">
    <property type="entry name" value="Peptidase_M1"/>
    <property type="match status" value="2"/>
</dbReference>
<dbReference type="GO" id="GO:0008270">
    <property type="term" value="F:zinc ion binding"/>
    <property type="evidence" value="ECO:0007669"/>
    <property type="project" value="UniProtKB-UniRule"/>
</dbReference>
<keyword evidence="8 11" id="KW-0482">Metalloprotease</keyword>
<evidence type="ECO:0000256" key="4">
    <source>
        <dbReference type="ARBA" id="ARBA00022670"/>
    </source>
</evidence>
<dbReference type="SUPFAM" id="SSF55486">
    <property type="entry name" value="Metalloproteases ('zincins'), catalytic domain"/>
    <property type="match status" value="2"/>
</dbReference>
<evidence type="ECO:0000256" key="11">
    <source>
        <dbReference type="RuleBase" id="RU364040"/>
    </source>
</evidence>
<feature type="domain" description="ERAP1-like C-terminal" evidence="13">
    <location>
        <begin position="729"/>
        <end position="927"/>
    </location>
</feature>
<dbReference type="InterPro" id="IPR014782">
    <property type="entry name" value="Peptidase_M1_dom"/>
</dbReference>
<dbReference type="Gene3D" id="2.60.40.1730">
    <property type="entry name" value="tricorn interacting facor f3 domain"/>
    <property type="match status" value="2"/>
</dbReference>
<dbReference type="Proteomes" id="UP000078541">
    <property type="component" value="Unassembled WGS sequence"/>
</dbReference>
<dbReference type="PANTHER" id="PTHR11533">
    <property type="entry name" value="PROTEASE M1 ZINC METALLOPROTEASE"/>
    <property type="match status" value="1"/>
</dbReference>
<feature type="site" description="Transition state stabilizer" evidence="10">
    <location>
        <position position="592"/>
    </location>
</feature>
<evidence type="ECO:0000313" key="16">
    <source>
        <dbReference type="Proteomes" id="UP000078541"/>
    </source>
</evidence>
<dbReference type="Gene3D" id="1.10.390.10">
    <property type="entry name" value="Neutral Protease Domain 2"/>
    <property type="match status" value="2"/>
</dbReference>
<dbReference type="GO" id="GO:0005886">
    <property type="term" value="C:plasma membrane"/>
    <property type="evidence" value="ECO:0007669"/>
    <property type="project" value="UniProtKB-SubCell"/>
</dbReference>
<evidence type="ECO:0000259" key="13">
    <source>
        <dbReference type="Pfam" id="PF11838"/>
    </source>
</evidence>
<evidence type="ECO:0000256" key="10">
    <source>
        <dbReference type="PIRSR" id="PIRSR634016-4"/>
    </source>
</evidence>
<protein>
    <recommendedName>
        <fullName evidence="11">Aminopeptidase</fullName>
        <ecNumber evidence="11">3.4.11.-</ecNumber>
    </recommendedName>
</protein>
<evidence type="ECO:0000256" key="6">
    <source>
        <dbReference type="ARBA" id="ARBA00022801"/>
    </source>
</evidence>
<keyword evidence="7 11" id="KW-0862">Zinc</keyword>
<keyword evidence="5 11" id="KW-0479">Metal-binding</keyword>
<dbReference type="STRING" id="34720.A0A151JXR5"/>
<organism evidence="15 16">
    <name type="scientific">Trachymyrmex septentrionalis</name>
    <dbReference type="NCBI Taxonomy" id="34720"/>
    <lineage>
        <taxon>Eukaryota</taxon>
        <taxon>Metazoa</taxon>
        <taxon>Ecdysozoa</taxon>
        <taxon>Arthropoda</taxon>
        <taxon>Hexapoda</taxon>
        <taxon>Insecta</taxon>
        <taxon>Pterygota</taxon>
        <taxon>Neoptera</taxon>
        <taxon>Endopterygota</taxon>
        <taxon>Hymenoptera</taxon>
        <taxon>Apocrita</taxon>
        <taxon>Aculeata</taxon>
        <taxon>Formicoidea</taxon>
        <taxon>Formicidae</taxon>
        <taxon>Myrmicinae</taxon>
        <taxon>Trachymyrmex</taxon>
    </lineage>
</organism>
<dbReference type="SUPFAM" id="SSF63737">
    <property type="entry name" value="Leukotriene A4 hydrolase N-terminal domain"/>
    <property type="match status" value="2"/>
</dbReference>
<name>A0A151JXR5_9HYME</name>
<dbReference type="Gene3D" id="1.25.50.20">
    <property type="match status" value="1"/>
</dbReference>
<keyword evidence="16" id="KW-1185">Reference proteome</keyword>
<comment type="similarity">
    <text evidence="2 11">Belongs to the peptidase M1 family.</text>
</comment>
<evidence type="ECO:0000256" key="2">
    <source>
        <dbReference type="ARBA" id="ARBA00010136"/>
    </source>
</evidence>
<keyword evidence="3" id="KW-0472">Membrane</keyword>
<dbReference type="GO" id="GO:0043171">
    <property type="term" value="P:peptide catabolic process"/>
    <property type="evidence" value="ECO:0007669"/>
    <property type="project" value="TreeGrafter"/>
</dbReference>
<reference evidence="15 16" key="1">
    <citation type="submission" date="2016-03" db="EMBL/GenBank/DDBJ databases">
        <title>Trachymyrmex septentrionalis WGS genome.</title>
        <authorList>
            <person name="Nygaard S."/>
            <person name="Hu H."/>
            <person name="Boomsma J."/>
            <person name="Zhang G."/>
        </authorList>
    </citation>
    <scope>NUCLEOTIDE SEQUENCE [LARGE SCALE GENOMIC DNA]</scope>
    <source>
        <strain evidence="15">Tsep2-gDNA-1</strain>
        <tissue evidence="15">Whole body</tissue>
    </source>
</reference>
<feature type="domain" description="Peptidase M1 membrane alanine aminopeptidase" evidence="12">
    <location>
        <begin position="99"/>
        <end position="258"/>
    </location>
</feature>
<keyword evidence="3" id="KW-0336">GPI-anchor</keyword>
<dbReference type="InterPro" id="IPR024571">
    <property type="entry name" value="ERAP1-like_C_dom"/>
</dbReference>
<dbReference type="EMBL" id="KQ981554">
    <property type="protein sequence ID" value="KYN40001.1"/>
    <property type="molecule type" value="Genomic_DNA"/>
</dbReference>
<dbReference type="Pfam" id="PF17900">
    <property type="entry name" value="Peptidase_M1_N"/>
    <property type="match status" value="2"/>
</dbReference>
<proteinExistence type="inferred from homology"/>